<dbReference type="InterPro" id="IPR013766">
    <property type="entry name" value="Thioredoxin_domain"/>
</dbReference>
<dbReference type="InterPro" id="IPR013740">
    <property type="entry name" value="Redoxin"/>
</dbReference>
<dbReference type="PROSITE" id="PS00194">
    <property type="entry name" value="THIOREDOXIN_1"/>
    <property type="match status" value="1"/>
</dbReference>
<reference evidence="6 7" key="1">
    <citation type="submission" date="2016-02" db="EMBL/GenBank/DDBJ databases">
        <authorList>
            <person name="Wen L."/>
            <person name="He K."/>
            <person name="Yang H."/>
        </authorList>
    </citation>
    <scope>NUCLEOTIDE SEQUENCE [LARGE SCALE GENOMIC DNA]</scope>
    <source>
        <strain evidence="6 7">TSA40</strain>
    </source>
</reference>
<dbReference type="CDD" id="cd02966">
    <property type="entry name" value="TlpA_like_family"/>
    <property type="match status" value="1"/>
</dbReference>
<evidence type="ECO:0000256" key="4">
    <source>
        <dbReference type="ARBA" id="ARBA00023284"/>
    </source>
</evidence>
<dbReference type="InterPro" id="IPR036249">
    <property type="entry name" value="Thioredoxin-like_sf"/>
</dbReference>
<sequence>MKKNVLIFGGVAILFAVFGIFFAIQRLSPAPAESSAVSTFLSQTMKDANGQEQALGQWKDQVLIVNFWATWCAPCVDEMPELSNLQRELSAQKIQILGIGIDSAANIVDFAKKYSINYPLYVGGINGSELSRQLGNQGGGLPFTVIIGRDGQVRKTYLGRLKMDELRKTLTSL</sequence>
<dbReference type="InterPro" id="IPR017937">
    <property type="entry name" value="Thioredoxin_CS"/>
</dbReference>
<comment type="caution">
    <text evidence="6">The sequence shown here is derived from an EMBL/GenBank/DDBJ whole genome shotgun (WGS) entry which is preliminary data.</text>
</comment>
<protein>
    <submittedName>
        <fullName evidence="6">Alkyl hydroperoxide reductase</fullName>
    </submittedName>
</protein>
<dbReference type="OrthoDB" id="9811352at2"/>
<accession>A0A254T8S6</accession>
<dbReference type="Pfam" id="PF08534">
    <property type="entry name" value="Redoxin"/>
    <property type="match status" value="1"/>
</dbReference>
<dbReference type="AlphaFoldDB" id="A0A254T8S6"/>
<evidence type="ECO:0000256" key="2">
    <source>
        <dbReference type="ARBA" id="ARBA00022748"/>
    </source>
</evidence>
<organism evidence="6 7">
    <name type="scientific">Noviherbaspirillum denitrificans</name>
    <dbReference type="NCBI Taxonomy" id="1968433"/>
    <lineage>
        <taxon>Bacteria</taxon>
        <taxon>Pseudomonadati</taxon>
        <taxon>Pseudomonadota</taxon>
        <taxon>Betaproteobacteria</taxon>
        <taxon>Burkholderiales</taxon>
        <taxon>Oxalobacteraceae</taxon>
        <taxon>Noviherbaspirillum</taxon>
    </lineage>
</organism>
<dbReference type="InterPro" id="IPR050553">
    <property type="entry name" value="Thioredoxin_ResA/DsbE_sf"/>
</dbReference>
<dbReference type="GO" id="GO:0030313">
    <property type="term" value="C:cell envelope"/>
    <property type="evidence" value="ECO:0007669"/>
    <property type="project" value="UniProtKB-SubCell"/>
</dbReference>
<comment type="subcellular location">
    <subcellularLocation>
        <location evidence="1">Cell envelope</location>
    </subcellularLocation>
</comment>
<evidence type="ECO:0000256" key="3">
    <source>
        <dbReference type="ARBA" id="ARBA00023157"/>
    </source>
</evidence>
<evidence type="ECO:0000256" key="1">
    <source>
        <dbReference type="ARBA" id="ARBA00004196"/>
    </source>
</evidence>
<dbReference type="Gene3D" id="3.40.30.10">
    <property type="entry name" value="Glutaredoxin"/>
    <property type="match status" value="1"/>
</dbReference>
<dbReference type="GO" id="GO:0017004">
    <property type="term" value="P:cytochrome complex assembly"/>
    <property type="evidence" value="ECO:0007669"/>
    <property type="project" value="UniProtKB-KW"/>
</dbReference>
<evidence type="ECO:0000259" key="5">
    <source>
        <dbReference type="PROSITE" id="PS51352"/>
    </source>
</evidence>
<gene>
    <name evidence="6" type="ORF">AYR66_05565</name>
</gene>
<keyword evidence="2" id="KW-0201">Cytochrome c-type biogenesis</keyword>
<keyword evidence="4" id="KW-0676">Redox-active center</keyword>
<dbReference type="GO" id="GO:0015036">
    <property type="term" value="F:disulfide oxidoreductase activity"/>
    <property type="evidence" value="ECO:0007669"/>
    <property type="project" value="UniProtKB-ARBA"/>
</dbReference>
<evidence type="ECO:0000313" key="6">
    <source>
        <dbReference type="EMBL" id="OWW19039.1"/>
    </source>
</evidence>
<keyword evidence="7" id="KW-1185">Reference proteome</keyword>
<dbReference type="PROSITE" id="PS51352">
    <property type="entry name" value="THIOREDOXIN_2"/>
    <property type="match status" value="1"/>
</dbReference>
<keyword evidence="3" id="KW-1015">Disulfide bond</keyword>
<proteinExistence type="predicted"/>
<dbReference type="PANTHER" id="PTHR42852">
    <property type="entry name" value="THIOL:DISULFIDE INTERCHANGE PROTEIN DSBE"/>
    <property type="match status" value="1"/>
</dbReference>
<dbReference type="PANTHER" id="PTHR42852:SF6">
    <property type="entry name" value="THIOL:DISULFIDE INTERCHANGE PROTEIN DSBE"/>
    <property type="match status" value="1"/>
</dbReference>
<dbReference type="SUPFAM" id="SSF52833">
    <property type="entry name" value="Thioredoxin-like"/>
    <property type="match status" value="1"/>
</dbReference>
<evidence type="ECO:0000313" key="7">
    <source>
        <dbReference type="Proteomes" id="UP000197535"/>
    </source>
</evidence>
<dbReference type="Proteomes" id="UP000197535">
    <property type="component" value="Unassembled WGS sequence"/>
</dbReference>
<feature type="domain" description="Thioredoxin" evidence="5">
    <location>
        <begin position="34"/>
        <end position="173"/>
    </location>
</feature>
<name>A0A254T8S6_9BURK</name>
<dbReference type="EMBL" id="LSTO01000001">
    <property type="protein sequence ID" value="OWW19039.1"/>
    <property type="molecule type" value="Genomic_DNA"/>
</dbReference>
<dbReference type="RefSeq" id="WP_088705958.1">
    <property type="nucleotide sequence ID" value="NZ_LSTO01000001.1"/>
</dbReference>